<dbReference type="Pfam" id="PF08668">
    <property type="entry name" value="HDOD"/>
    <property type="match status" value="1"/>
</dbReference>
<comment type="caution">
    <text evidence="3">The sequence shown here is derived from an EMBL/GenBank/DDBJ whole genome shotgun (WGS) entry which is preliminary data.</text>
</comment>
<dbReference type="PROSITE" id="PS51833">
    <property type="entry name" value="HDOD"/>
    <property type="match status" value="1"/>
</dbReference>
<sequence>MTDTPAMDIDPALARAAREKTAARFAGTDLAHPAVAALFELAVARLAREAQEDPDRVKPLPPPPPGPPLAGESEFGPSRRLVDDIVPPPLPRAFLALQEVLGNPRSSLRDIAAVVSHDPGLSALLLKLANSAFYGFSGRVDTIERAVGLLGATEVHALAAGAAMSTIFRDNPYPDLLDIPHFWKHSVACAIVSRFLAERSGQKHPERFFLAGLLHDIGKVLLAVAEPEMAAMAMDMARRGNLPVLRAEKNVFAFDHAELGGRVIAKWRFPESLAVIVAGHHDPMLCGADPEPALVHVADMAVLALEIGTRPDPVVPALYAEAFAVLQLHPQDLCLAAAELDERLPPLSMAFLEAGMR</sequence>
<feature type="region of interest" description="Disordered" evidence="1">
    <location>
        <begin position="50"/>
        <end position="76"/>
    </location>
</feature>
<dbReference type="PANTHER" id="PTHR33525:SF3">
    <property type="entry name" value="RIBONUCLEASE Y"/>
    <property type="match status" value="1"/>
</dbReference>
<evidence type="ECO:0000313" key="3">
    <source>
        <dbReference type="EMBL" id="KUG27811.1"/>
    </source>
</evidence>
<evidence type="ECO:0000256" key="1">
    <source>
        <dbReference type="SAM" id="MobiDB-lite"/>
    </source>
</evidence>
<dbReference type="PANTHER" id="PTHR33525">
    <property type="match status" value="1"/>
</dbReference>
<reference evidence="3" key="1">
    <citation type="journal article" date="2015" name="Proc. Natl. Acad. Sci. U.S.A.">
        <title>Networks of energetic and metabolic interactions define dynamics in microbial communities.</title>
        <authorList>
            <person name="Embree M."/>
            <person name="Liu J.K."/>
            <person name="Al-Bassam M.M."/>
            <person name="Zengler K."/>
        </authorList>
    </citation>
    <scope>NUCLEOTIDE SEQUENCE</scope>
</reference>
<dbReference type="SMART" id="SM00471">
    <property type="entry name" value="HDc"/>
    <property type="match status" value="1"/>
</dbReference>
<name>A0A0W8G5N1_9ZZZZ</name>
<gene>
    <name evidence="3" type="ORF">ASZ90_002323</name>
</gene>
<evidence type="ECO:0000259" key="2">
    <source>
        <dbReference type="PROSITE" id="PS51833"/>
    </source>
</evidence>
<proteinExistence type="predicted"/>
<dbReference type="InterPro" id="IPR006675">
    <property type="entry name" value="HDIG_dom"/>
</dbReference>
<accession>A0A0W8G5N1</accession>
<dbReference type="EMBL" id="LNQE01000286">
    <property type="protein sequence ID" value="KUG27811.1"/>
    <property type="molecule type" value="Genomic_DNA"/>
</dbReference>
<dbReference type="Gene3D" id="1.10.3210.10">
    <property type="entry name" value="Hypothetical protein af1432"/>
    <property type="match status" value="1"/>
</dbReference>
<dbReference type="SUPFAM" id="SSF109604">
    <property type="entry name" value="HD-domain/PDEase-like"/>
    <property type="match status" value="1"/>
</dbReference>
<feature type="domain" description="HDOD" evidence="2">
    <location>
        <begin position="87"/>
        <end position="283"/>
    </location>
</feature>
<dbReference type="CDD" id="cd00077">
    <property type="entry name" value="HDc"/>
    <property type="match status" value="1"/>
</dbReference>
<dbReference type="InterPro" id="IPR052340">
    <property type="entry name" value="RNase_Y/CdgJ"/>
</dbReference>
<dbReference type="InterPro" id="IPR013976">
    <property type="entry name" value="HDOD"/>
</dbReference>
<dbReference type="InterPro" id="IPR003607">
    <property type="entry name" value="HD/PDEase_dom"/>
</dbReference>
<feature type="compositionally biased region" description="Pro residues" evidence="1">
    <location>
        <begin position="59"/>
        <end position="68"/>
    </location>
</feature>
<dbReference type="NCBIfam" id="TIGR00277">
    <property type="entry name" value="HDIG"/>
    <property type="match status" value="1"/>
</dbReference>
<organism evidence="3">
    <name type="scientific">hydrocarbon metagenome</name>
    <dbReference type="NCBI Taxonomy" id="938273"/>
    <lineage>
        <taxon>unclassified sequences</taxon>
        <taxon>metagenomes</taxon>
        <taxon>ecological metagenomes</taxon>
    </lineage>
</organism>
<dbReference type="AlphaFoldDB" id="A0A0W8G5N1"/>
<protein>
    <submittedName>
        <fullName evidence="3">Putative signal transduction protein</fullName>
    </submittedName>
</protein>